<evidence type="ECO:0000313" key="2">
    <source>
        <dbReference type="Proteomes" id="UP000426444"/>
    </source>
</evidence>
<name>A0A6I6DIE1_9FIRM</name>
<dbReference type="KEGG" id="salq:SYNTR_0708"/>
<protein>
    <submittedName>
        <fullName evidence="1">Uncharacterized protein</fullName>
    </submittedName>
</protein>
<organism evidence="1 2">
    <name type="scientific">Candidatus Syntrophocurvum alkaliphilum</name>
    <dbReference type="NCBI Taxonomy" id="2293317"/>
    <lineage>
        <taxon>Bacteria</taxon>
        <taxon>Bacillati</taxon>
        <taxon>Bacillota</taxon>
        <taxon>Clostridia</taxon>
        <taxon>Eubacteriales</taxon>
        <taxon>Syntrophomonadaceae</taxon>
        <taxon>Candidatus Syntrophocurvum</taxon>
    </lineage>
</organism>
<gene>
    <name evidence="1" type="ORF">SYNTR_0708</name>
</gene>
<accession>A0A6I6DIE1</accession>
<sequence>MLHRLGIPSGYENTLTQIVLIDYFREGRRIERRIQEHIEEIQQSITTNYSDMPKTKGSSRDNQIEKVIIQTEDLKYNLREVTLQNDIVERIFKKHSPELMQKLKSAILKEKICEESASEIVNLFLEIKETIYNEVPKALGEA</sequence>
<dbReference type="Proteomes" id="UP000426444">
    <property type="component" value="Chromosome"/>
</dbReference>
<dbReference type="RefSeq" id="WP_156203215.1">
    <property type="nucleotide sequence ID" value="NZ_CP046457.1"/>
</dbReference>
<dbReference type="AlphaFoldDB" id="A0A6I6DIE1"/>
<evidence type="ECO:0000313" key="1">
    <source>
        <dbReference type="EMBL" id="QGT99301.1"/>
    </source>
</evidence>
<keyword evidence="2" id="KW-1185">Reference proteome</keyword>
<reference evidence="2" key="1">
    <citation type="journal article" date="2019" name="Microbiology">
        <title>Complete Genome Sequence of an Uncultured Bacterium of the Candidate Phylum Bipolaricaulota.</title>
        <authorList>
            <person name="Kadnikov V.V."/>
            <person name="Mardanov A.V."/>
            <person name="Beletsky A.V."/>
            <person name="Frank Y.A."/>
            <person name="Karnachuk O.V."/>
            <person name="Ravin N.V."/>
        </authorList>
    </citation>
    <scope>NUCLEOTIDE SEQUENCE [LARGE SCALE GENOMIC DNA]</scope>
</reference>
<dbReference type="EMBL" id="CP046457">
    <property type="protein sequence ID" value="QGT99301.1"/>
    <property type="molecule type" value="Genomic_DNA"/>
</dbReference>
<proteinExistence type="predicted"/>